<dbReference type="GO" id="GO:0005856">
    <property type="term" value="C:cytoskeleton"/>
    <property type="evidence" value="ECO:0007669"/>
    <property type="project" value="TreeGrafter"/>
</dbReference>
<gene>
    <name evidence="3" type="ORF">GGD40_005189</name>
</gene>
<dbReference type="InterPro" id="IPR051017">
    <property type="entry name" value="Aldolase-II_Adducin_sf"/>
</dbReference>
<dbReference type="SMART" id="SM01007">
    <property type="entry name" value="Aldolase_II"/>
    <property type="match status" value="1"/>
</dbReference>
<proteinExistence type="inferred from homology"/>
<dbReference type="InterPro" id="IPR001303">
    <property type="entry name" value="Aldolase_II/adducin_N"/>
</dbReference>
<evidence type="ECO:0000259" key="2">
    <source>
        <dbReference type="SMART" id="SM01007"/>
    </source>
</evidence>
<dbReference type="GO" id="GO:0008738">
    <property type="term" value="F:L-fuculose-phosphate aldolase activity"/>
    <property type="evidence" value="ECO:0007669"/>
    <property type="project" value="UniProtKB-EC"/>
</dbReference>
<dbReference type="NCBIfam" id="NF005484">
    <property type="entry name" value="PRK07090.1"/>
    <property type="match status" value="1"/>
</dbReference>
<dbReference type="Gene3D" id="3.40.225.10">
    <property type="entry name" value="Class II aldolase/adducin N-terminal domain"/>
    <property type="match status" value="1"/>
</dbReference>
<dbReference type="Pfam" id="PF00596">
    <property type="entry name" value="Aldolase_II"/>
    <property type="match status" value="1"/>
</dbReference>
<feature type="domain" description="Class II aldolase/adducin N-terminal" evidence="2">
    <location>
        <begin position="20"/>
        <end position="198"/>
    </location>
</feature>
<protein>
    <submittedName>
        <fullName evidence="3">L-fuculose-phosphate aldolase</fullName>
        <ecNumber evidence="3">4.1.2.17</ecNumber>
    </submittedName>
</protein>
<evidence type="ECO:0000256" key="1">
    <source>
        <dbReference type="ARBA" id="ARBA00037961"/>
    </source>
</evidence>
<dbReference type="SUPFAM" id="SSF53639">
    <property type="entry name" value="AraD/HMP-PK domain-like"/>
    <property type="match status" value="1"/>
</dbReference>
<dbReference type="EC" id="4.1.2.17" evidence="3"/>
<dbReference type="GO" id="GO:0051015">
    <property type="term" value="F:actin filament binding"/>
    <property type="evidence" value="ECO:0007669"/>
    <property type="project" value="TreeGrafter"/>
</dbReference>
<keyword evidence="3" id="KW-0456">Lyase</keyword>
<evidence type="ECO:0000313" key="3">
    <source>
        <dbReference type="EMBL" id="NYH25618.1"/>
    </source>
</evidence>
<name>A0A7Y9WSD2_9BURK</name>
<organism evidence="3 4">
    <name type="scientific">Paraburkholderia bryophila</name>
    <dbReference type="NCBI Taxonomy" id="420952"/>
    <lineage>
        <taxon>Bacteria</taxon>
        <taxon>Pseudomonadati</taxon>
        <taxon>Pseudomonadota</taxon>
        <taxon>Betaproteobacteria</taxon>
        <taxon>Burkholderiales</taxon>
        <taxon>Burkholderiaceae</taxon>
        <taxon>Paraburkholderia</taxon>
    </lineage>
</organism>
<evidence type="ECO:0000313" key="4">
    <source>
        <dbReference type="Proteomes" id="UP000540929"/>
    </source>
</evidence>
<reference evidence="3 4" key="1">
    <citation type="submission" date="2020-07" db="EMBL/GenBank/DDBJ databases">
        <title>Exploring microbial biodiversity for novel pathways involved in the catabolism of aromatic compounds derived from lignin.</title>
        <authorList>
            <person name="Elkins J."/>
        </authorList>
    </citation>
    <scope>NUCLEOTIDE SEQUENCE [LARGE SCALE GENOMIC DNA]</scope>
    <source>
        <strain evidence="3 4">H2C3C</strain>
    </source>
</reference>
<sequence>MKQRATVTGIGAVNADDPLGTLADACRILSAKGHMASLAGQITWRDASRRGYWTPALGTNFADATTASLVLVDDELNVLEGAGRPNPAVRFHAWVYRHRPDVHAIVHTHPRHISALSMLGVPLPVAHMDACMFHDDCGFLEDWPGVPIDDEEGRIITAALGARRSALLVNHGYICACASVEESVYMAVSMENAAELALLAMAAGTIKPVRADLAQAAHDFLLQPSIVNATFAYWLEQAGRRTRRGSDAATE</sequence>
<dbReference type="PANTHER" id="PTHR10672:SF3">
    <property type="entry name" value="PROTEIN HU-LI TAI SHAO"/>
    <property type="match status" value="1"/>
</dbReference>
<comment type="similarity">
    <text evidence="1">Belongs to the aldolase class II family.</text>
</comment>
<dbReference type="EMBL" id="JACCAS010000002">
    <property type="protein sequence ID" value="NYH25618.1"/>
    <property type="molecule type" value="Genomic_DNA"/>
</dbReference>
<dbReference type="AlphaFoldDB" id="A0A7Y9WSD2"/>
<dbReference type="InterPro" id="IPR036409">
    <property type="entry name" value="Aldolase_II/adducin_N_sf"/>
</dbReference>
<dbReference type="PANTHER" id="PTHR10672">
    <property type="entry name" value="ADDUCIN"/>
    <property type="match status" value="1"/>
</dbReference>
<comment type="caution">
    <text evidence="3">The sequence shown here is derived from an EMBL/GenBank/DDBJ whole genome shotgun (WGS) entry which is preliminary data.</text>
</comment>
<dbReference type="RefSeq" id="WP_179745499.1">
    <property type="nucleotide sequence ID" value="NZ_JACCAS010000002.1"/>
</dbReference>
<keyword evidence="4" id="KW-1185">Reference proteome</keyword>
<dbReference type="Proteomes" id="UP000540929">
    <property type="component" value="Unassembled WGS sequence"/>
</dbReference>
<accession>A0A7Y9WSD2</accession>